<gene>
    <name evidence="6" type="ORF">KUDE01_022892</name>
</gene>
<feature type="domain" description="Peptidase A2" evidence="5">
    <location>
        <begin position="102"/>
        <end position="143"/>
    </location>
</feature>
<dbReference type="InterPro" id="IPR001995">
    <property type="entry name" value="Peptidase_A2_cat"/>
</dbReference>
<dbReference type="Pfam" id="PF00098">
    <property type="entry name" value="zf-CCHC"/>
    <property type="match status" value="1"/>
</dbReference>
<evidence type="ECO:0000256" key="1">
    <source>
        <dbReference type="ARBA" id="ARBA00022801"/>
    </source>
</evidence>
<comment type="caution">
    <text evidence="6">The sequence shown here is derived from an EMBL/GenBank/DDBJ whole genome shotgun (WGS) entry which is preliminary data.</text>
</comment>
<feature type="compositionally biased region" description="Polar residues" evidence="3">
    <location>
        <begin position="14"/>
        <end position="30"/>
    </location>
</feature>
<dbReference type="InterPro" id="IPR001878">
    <property type="entry name" value="Znf_CCHC"/>
</dbReference>
<evidence type="ECO:0000256" key="3">
    <source>
        <dbReference type="SAM" id="MobiDB-lite"/>
    </source>
</evidence>
<organism evidence="6 7">
    <name type="scientific">Dissostichus eleginoides</name>
    <name type="common">Patagonian toothfish</name>
    <name type="synonym">Dissostichus amissus</name>
    <dbReference type="NCBI Taxonomy" id="100907"/>
    <lineage>
        <taxon>Eukaryota</taxon>
        <taxon>Metazoa</taxon>
        <taxon>Chordata</taxon>
        <taxon>Craniata</taxon>
        <taxon>Vertebrata</taxon>
        <taxon>Euteleostomi</taxon>
        <taxon>Actinopterygii</taxon>
        <taxon>Neopterygii</taxon>
        <taxon>Teleostei</taxon>
        <taxon>Neoteleostei</taxon>
        <taxon>Acanthomorphata</taxon>
        <taxon>Eupercaria</taxon>
        <taxon>Perciformes</taxon>
        <taxon>Notothenioidei</taxon>
        <taxon>Nototheniidae</taxon>
        <taxon>Dissostichus</taxon>
    </lineage>
</organism>
<evidence type="ECO:0000259" key="4">
    <source>
        <dbReference type="PROSITE" id="PS50158"/>
    </source>
</evidence>
<dbReference type="SMART" id="SM00343">
    <property type="entry name" value="ZnF_C2HC"/>
    <property type="match status" value="1"/>
</dbReference>
<dbReference type="GO" id="GO:0004190">
    <property type="term" value="F:aspartic-type endopeptidase activity"/>
    <property type="evidence" value="ECO:0007669"/>
    <property type="project" value="InterPro"/>
</dbReference>
<evidence type="ECO:0000256" key="2">
    <source>
        <dbReference type="PROSITE-ProRule" id="PRU00047"/>
    </source>
</evidence>
<keyword evidence="2" id="KW-0862">Zinc</keyword>
<sequence>MEAFGVAEEWASEPASTQSKARRFNQQWSPNRAKPVQMNSREVICHNCSGVGHIQRNCPSSRKRKQHAPNNTPAPDSGTVVTCNKGSDDDMSIRILIQGHELCALLDSGARRNVLPLRHFNAIPVESRPQIQPSIVQVLQGIGPEGIAVRGEVNLPVQAGSKSHAHLDYGRREITLFGERVPRSKPSRQPEVHLVRVSRTTILESGCEYVVPGTARLRSAVNKDMMLTPTKGFIERQHVLAARVVVQARHSSNIPMRIYNPGPASVTLKRGVVVGVLQPAEVLGEVDLHPTKSPVTSDPNDFPVISVPSHLQDMYAESCAHLFEEDRAGLAHNVNKRRFFPRHPNAPFSSFFPSKCLGSWLPADNEPSQKPPVCIRNYGFGAEIP</sequence>
<name>A0AAD9BID6_DISEL</name>
<dbReference type="Gene3D" id="4.10.60.10">
    <property type="entry name" value="Zinc finger, CCHC-type"/>
    <property type="match status" value="1"/>
</dbReference>
<feature type="region of interest" description="Disordered" evidence="3">
    <location>
        <begin position="56"/>
        <end position="82"/>
    </location>
</feature>
<dbReference type="GO" id="GO:0006508">
    <property type="term" value="P:proteolysis"/>
    <property type="evidence" value="ECO:0007669"/>
    <property type="project" value="InterPro"/>
</dbReference>
<feature type="non-terminal residue" evidence="6">
    <location>
        <position position="385"/>
    </location>
</feature>
<dbReference type="InterPro" id="IPR036875">
    <property type="entry name" value="Znf_CCHC_sf"/>
</dbReference>
<feature type="domain" description="CCHC-type" evidence="4">
    <location>
        <begin position="45"/>
        <end position="60"/>
    </location>
</feature>
<dbReference type="Gene3D" id="2.40.70.10">
    <property type="entry name" value="Acid Proteases"/>
    <property type="match status" value="1"/>
</dbReference>
<dbReference type="EMBL" id="JASDAP010000022">
    <property type="protein sequence ID" value="KAK1884577.1"/>
    <property type="molecule type" value="Genomic_DNA"/>
</dbReference>
<protein>
    <submittedName>
        <fullName evidence="6">Gag polyprotein</fullName>
    </submittedName>
</protein>
<dbReference type="GO" id="GO:0008270">
    <property type="term" value="F:zinc ion binding"/>
    <property type="evidence" value="ECO:0007669"/>
    <property type="project" value="UniProtKB-KW"/>
</dbReference>
<keyword evidence="1" id="KW-0378">Hydrolase</keyword>
<dbReference type="PROSITE" id="PS50158">
    <property type="entry name" value="ZF_CCHC"/>
    <property type="match status" value="1"/>
</dbReference>
<keyword evidence="7" id="KW-1185">Reference proteome</keyword>
<evidence type="ECO:0000259" key="5">
    <source>
        <dbReference type="PROSITE" id="PS50175"/>
    </source>
</evidence>
<feature type="region of interest" description="Disordered" evidence="3">
    <location>
        <begin position="1"/>
        <end position="33"/>
    </location>
</feature>
<accession>A0AAD9BID6</accession>
<dbReference type="PROSITE" id="PS50175">
    <property type="entry name" value="ASP_PROT_RETROV"/>
    <property type="match status" value="1"/>
</dbReference>
<reference evidence="6" key="1">
    <citation type="submission" date="2023-04" db="EMBL/GenBank/DDBJ databases">
        <title>Chromosome-level genome of Chaenocephalus aceratus.</title>
        <authorList>
            <person name="Park H."/>
        </authorList>
    </citation>
    <scope>NUCLEOTIDE SEQUENCE</scope>
    <source>
        <strain evidence="6">DE</strain>
        <tissue evidence="6">Muscle</tissue>
    </source>
</reference>
<keyword evidence="2" id="KW-0479">Metal-binding</keyword>
<evidence type="ECO:0000313" key="7">
    <source>
        <dbReference type="Proteomes" id="UP001228049"/>
    </source>
</evidence>
<evidence type="ECO:0000313" key="6">
    <source>
        <dbReference type="EMBL" id="KAK1884577.1"/>
    </source>
</evidence>
<dbReference type="InterPro" id="IPR021109">
    <property type="entry name" value="Peptidase_aspartic_dom_sf"/>
</dbReference>
<dbReference type="GO" id="GO:0003676">
    <property type="term" value="F:nucleic acid binding"/>
    <property type="evidence" value="ECO:0007669"/>
    <property type="project" value="InterPro"/>
</dbReference>
<dbReference type="Proteomes" id="UP001228049">
    <property type="component" value="Unassembled WGS sequence"/>
</dbReference>
<feature type="compositionally biased region" description="Polar residues" evidence="3">
    <location>
        <begin position="68"/>
        <end position="82"/>
    </location>
</feature>
<proteinExistence type="predicted"/>
<dbReference type="AlphaFoldDB" id="A0AAD9BID6"/>
<keyword evidence="2" id="KW-0863">Zinc-finger</keyword>
<dbReference type="SUPFAM" id="SSF57756">
    <property type="entry name" value="Retrovirus zinc finger-like domains"/>
    <property type="match status" value="1"/>
</dbReference>